<feature type="non-terminal residue" evidence="3">
    <location>
        <position position="202"/>
    </location>
</feature>
<keyword evidence="1" id="KW-0694">RNA-binding</keyword>
<reference evidence="3" key="1">
    <citation type="submission" date="2021-02" db="EMBL/GenBank/DDBJ databases">
        <authorList>
            <person name="Dougan E. K."/>
            <person name="Rhodes N."/>
            <person name="Thang M."/>
            <person name="Chan C."/>
        </authorList>
    </citation>
    <scope>NUCLEOTIDE SEQUENCE</scope>
</reference>
<dbReference type="InterPro" id="IPR012677">
    <property type="entry name" value="Nucleotide-bd_a/b_plait_sf"/>
</dbReference>
<dbReference type="Proteomes" id="UP000649617">
    <property type="component" value="Unassembled WGS sequence"/>
</dbReference>
<evidence type="ECO:0000313" key="4">
    <source>
        <dbReference type="Proteomes" id="UP000649617"/>
    </source>
</evidence>
<evidence type="ECO:0000259" key="2">
    <source>
        <dbReference type="PROSITE" id="PS50102"/>
    </source>
</evidence>
<dbReference type="AlphaFoldDB" id="A0A812SP39"/>
<dbReference type="EMBL" id="CAJNIZ010025692">
    <property type="protein sequence ID" value="CAE7485937.1"/>
    <property type="molecule type" value="Genomic_DNA"/>
</dbReference>
<dbReference type="InterPro" id="IPR000504">
    <property type="entry name" value="RRM_dom"/>
</dbReference>
<gene>
    <name evidence="3" type="primary">pab1</name>
    <name evidence="3" type="ORF">SPIL2461_LOCUS12461</name>
</gene>
<proteinExistence type="predicted"/>
<evidence type="ECO:0000313" key="3">
    <source>
        <dbReference type="EMBL" id="CAE7485937.1"/>
    </source>
</evidence>
<dbReference type="OrthoDB" id="434961at2759"/>
<feature type="non-terminal residue" evidence="3">
    <location>
        <position position="1"/>
    </location>
</feature>
<dbReference type="SUPFAM" id="SSF54928">
    <property type="entry name" value="RNA-binding domain, RBD"/>
    <property type="match status" value="1"/>
</dbReference>
<dbReference type="Pfam" id="PF00076">
    <property type="entry name" value="RRM_1"/>
    <property type="match status" value="1"/>
</dbReference>
<comment type="caution">
    <text evidence="3">The sequence shown here is derived from an EMBL/GenBank/DDBJ whole genome shotgun (WGS) entry which is preliminary data.</text>
</comment>
<dbReference type="Gene3D" id="3.30.70.330">
    <property type="match status" value="1"/>
</dbReference>
<dbReference type="GO" id="GO:0003723">
    <property type="term" value="F:RNA binding"/>
    <property type="evidence" value="ECO:0007669"/>
    <property type="project" value="UniProtKB-UniRule"/>
</dbReference>
<organism evidence="3 4">
    <name type="scientific">Symbiodinium pilosum</name>
    <name type="common">Dinoflagellate</name>
    <dbReference type="NCBI Taxonomy" id="2952"/>
    <lineage>
        <taxon>Eukaryota</taxon>
        <taxon>Sar</taxon>
        <taxon>Alveolata</taxon>
        <taxon>Dinophyceae</taxon>
        <taxon>Suessiales</taxon>
        <taxon>Symbiodiniaceae</taxon>
        <taxon>Symbiodinium</taxon>
    </lineage>
</organism>
<dbReference type="InterPro" id="IPR035979">
    <property type="entry name" value="RBD_domain_sf"/>
</dbReference>
<sequence>CLRKVGPDDLLGFSVEADINRPDCLQIVSISEKGLLGRRNAAVGPTERAVEGSWVVEVNGVAGDLEAMRSQLEAPDILLVVLVPQGEADDFGRRKPSRPAVIPHANVKGEVPLCRCNGYCKCGLADALGRARDEQGKWSVAQPALRISNLHPEVTEEMLYSLFTELAPVATLRVVRDTKTLESELHGFVNFHTFNDAQRVLE</sequence>
<protein>
    <submittedName>
        <fullName evidence="3">Pab1 protein</fullName>
    </submittedName>
</protein>
<name>A0A812SP39_SYMPI</name>
<feature type="domain" description="RRM" evidence="2">
    <location>
        <begin position="143"/>
        <end position="202"/>
    </location>
</feature>
<keyword evidence="4" id="KW-1185">Reference proteome</keyword>
<evidence type="ECO:0000256" key="1">
    <source>
        <dbReference type="PROSITE-ProRule" id="PRU00176"/>
    </source>
</evidence>
<dbReference type="PROSITE" id="PS50102">
    <property type="entry name" value="RRM"/>
    <property type="match status" value="1"/>
</dbReference>
<accession>A0A812SP39</accession>